<evidence type="ECO:0000256" key="1">
    <source>
        <dbReference type="SAM" id="MobiDB-lite"/>
    </source>
</evidence>
<evidence type="ECO:0008006" key="4">
    <source>
        <dbReference type="Google" id="ProtNLM"/>
    </source>
</evidence>
<sequence>MHYRIKGELERSSSDSTIGRAPPKRADYEAGPSERLTDAELRAALEETESEEEPFVASDEDEYLPEPADIESEESDVEKEPVIEQEEEYDSDESDEEEPALTQPAGFVAKDGTQWRDALDPQAQTVSRNVMRQKGGAAAFNLAKQLCMAAIETRSAISKVIGNPSTRISMEMVLGRQIIQPVVAIARDQLSRDASGRIPVVGSCTICRQFNQRQRKTRKRCHVCTKPVCDEHSVSKVICETQQDD</sequence>
<feature type="compositionally biased region" description="Basic and acidic residues" evidence="1">
    <location>
        <begin position="35"/>
        <end position="45"/>
    </location>
</feature>
<evidence type="ECO:0000313" key="3">
    <source>
        <dbReference type="Proteomes" id="UP000801492"/>
    </source>
</evidence>
<evidence type="ECO:0000313" key="2">
    <source>
        <dbReference type="EMBL" id="KAF2904374.1"/>
    </source>
</evidence>
<dbReference type="Proteomes" id="UP000801492">
    <property type="component" value="Unassembled WGS sequence"/>
</dbReference>
<feature type="region of interest" description="Disordered" evidence="1">
    <location>
        <begin position="1"/>
        <end position="101"/>
    </location>
</feature>
<feature type="compositionally biased region" description="Acidic residues" evidence="1">
    <location>
        <begin position="46"/>
        <end position="99"/>
    </location>
</feature>
<protein>
    <recommendedName>
        <fullName evidence="4">PiggyBac transposable element-derived protein 4 C-terminal zinc-ribbon domain-containing protein</fullName>
    </recommendedName>
</protein>
<dbReference type="EMBL" id="VTPC01000787">
    <property type="protein sequence ID" value="KAF2904374.1"/>
    <property type="molecule type" value="Genomic_DNA"/>
</dbReference>
<name>A0A8K0DEL9_IGNLU</name>
<feature type="compositionally biased region" description="Basic and acidic residues" evidence="1">
    <location>
        <begin position="1"/>
        <end position="13"/>
    </location>
</feature>
<dbReference type="OrthoDB" id="10049986at2759"/>
<accession>A0A8K0DEL9</accession>
<organism evidence="2 3">
    <name type="scientific">Ignelater luminosus</name>
    <name type="common">Cucubano</name>
    <name type="synonym">Pyrophorus luminosus</name>
    <dbReference type="NCBI Taxonomy" id="2038154"/>
    <lineage>
        <taxon>Eukaryota</taxon>
        <taxon>Metazoa</taxon>
        <taxon>Ecdysozoa</taxon>
        <taxon>Arthropoda</taxon>
        <taxon>Hexapoda</taxon>
        <taxon>Insecta</taxon>
        <taxon>Pterygota</taxon>
        <taxon>Neoptera</taxon>
        <taxon>Endopterygota</taxon>
        <taxon>Coleoptera</taxon>
        <taxon>Polyphaga</taxon>
        <taxon>Elateriformia</taxon>
        <taxon>Elateroidea</taxon>
        <taxon>Elateridae</taxon>
        <taxon>Agrypninae</taxon>
        <taxon>Pyrophorini</taxon>
        <taxon>Ignelater</taxon>
    </lineage>
</organism>
<gene>
    <name evidence="2" type="ORF">ILUMI_01795</name>
</gene>
<dbReference type="AlphaFoldDB" id="A0A8K0DEL9"/>
<keyword evidence="3" id="KW-1185">Reference proteome</keyword>
<comment type="caution">
    <text evidence="2">The sequence shown here is derived from an EMBL/GenBank/DDBJ whole genome shotgun (WGS) entry which is preliminary data.</text>
</comment>
<proteinExistence type="predicted"/>
<reference evidence="2" key="1">
    <citation type="submission" date="2019-08" db="EMBL/GenBank/DDBJ databases">
        <title>The genome of the North American firefly Photinus pyralis.</title>
        <authorList>
            <consortium name="Photinus pyralis genome working group"/>
            <person name="Fallon T.R."/>
            <person name="Sander Lower S.E."/>
            <person name="Weng J.-K."/>
        </authorList>
    </citation>
    <scope>NUCLEOTIDE SEQUENCE</scope>
    <source>
        <strain evidence="2">TRF0915ILg1</strain>
        <tissue evidence="2">Whole body</tissue>
    </source>
</reference>